<feature type="compositionally biased region" description="Pro residues" evidence="1">
    <location>
        <begin position="266"/>
        <end position="275"/>
    </location>
</feature>
<accession>A0ABS7TJT7</accession>
<comment type="caution">
    <text evidence="3">The sequence shown here is derived from an EMBL/GenBank/DDBJ whole genome shotgun (WGS) entry which is preliminary data.</text>
</comment>
<keyword evidence="2" id="KW-0732">Signal</keyword>
<feature type="signal peptide" evidence="2">
    <location>
        <begin position="1"/>
        <end position="28"/>
    </location>
</feature>
<protein>
    <recommendedName>
        <fullName evidence="5">Peptidase M16 N-terminal domain-containing protein</fullName>
    </recommendedName>
</protein>
<evidence type="ECO:0000256" key="1">
    <source>
        <dbReference type="SAM" id="MobiDB-lite"/>
    </source>
</evidence>
<dbReference type="Proteomes" id="UP001139031">
    <property type="component" value="Unassembled WGS sequence"/>
</dbReference>
<evidence type="ECO:0008006" key="5">
    <source>
        <dbReference type="Google" id="ProtNLM"/>
    </source>
</evidence>
<organism evidence="3 4">
    <name type="scientific">Nannocystis pusilla</name>
    <dbReference type="NCBI Taxonomy" id="889268"/>
    <lineage>
        <taxon>Bacteria</taxon>
        <taxon>Pseudomonadati</taxon>
        <taxon>Myxococcota</taxon>
        <taxon>Polyangia</taxon>
        <taxon>Nannocystales</taxon>
        <taxon>Nannocystaceae</taxon>
        <taxon>Nannocystis</taxon>
    </lineage>
</organism>
<evidence type="ECO:0000313" key="3">
    <source>
        <dbReference type="EMBL" id="MBZ5708459.1"/>
    </source>
</evidence>
<sequence>MLAPRRLRALGAALVLVGQVVGGSAVHAAPESPAPPAAPPPEPVPADSPAPSADTVLDLVLPCGLRVLAAQDLSLPVAAVVLAVETGSEDDPPEHPGLVHALAYHLHQGNRELRPGEAISAAQDAGGVHLLSTGPGQVRFESLVPVTRLDEVLFAESQRLRFPTVDTRRWDISLGWAAADVRSPPGLRPRDLAALHGAPGLAHDGRAVDRSLAEITPAALAAALASKFNYARATLIVVAPEPAATILDQVRNHFRDLPPAARALPNRPPPPPRAPVEPAVGTTPGPSALAPAAATGNLLGLAPRTPAGSAGSAAATGNLLGFIPPSSPSNFLAPGDPAHTFLALAPAEAGKPAATPAAGPTTLPTPAPAAAPPPATAGKPPLFAWPVPPTAAASAWAGAICRALNRQKPAADEPRKSRIGCDFDPDPRRAALVLRPIGADDPVAFVRARLARLGGPDQGLLASQAQFMAQAIRLYGRTPLGLARLLAASPAQLPGPVPPDSPVTRRRDELLGLASLGGRPALTLTVEEALLIGPAEPKP</sequence>
<feature type="region of interest" description="Disordered" evidence="1">
    <location>
        <begin position="260"/>
        <end position="283"/>
    </location>
</feature>
<gene>
    <name evidence="3" type="ORF">K7C98_04265</name>
</gene>
<feature type="compositionally biased region" description="Pro residues" evidence="1">
    <location>
        <begin position="363"/>
        <end position="375"/>
    </location>
</feature>
<dbReference type="InterPro" id="IPR011249">
    <property type="entry name" value="Metalloenz_LuxS/M16"/>
</dbReference>
<dbReference type="EMBL" id="JAIRAU010000001">
    <property type="protein sequence ID" value="MBZ5708459.1"/>
    <property type="molecule type" value="Genomic_DNA"/>
</dbReference>
<feature type="region of interest" description="Disordered" evidence="1">
    <location>
        <begin position="351"/>
        <end position="377"/>
    </location>
</feature>
<keyword evidence="4" id="KW-1185">Reference proteome</keyword>
<evidence type="ECO:0000313" key="4">
    <source>
        <dbReference type="Proteomes" id="UP001139031"/>
    </source>
</evidence>
<feature type="compositionally biased region" description="Pro residues" evidence="1">
    <location>
        <begin position="32"/>
        <end position="48"/>
    </location>
</feature>
<name>A0ABS7TJT7_9BACT</name>
<dbReference type="RefSeq" id="WP_224190208.1">
    <property type="nucleotide sequence ID" value="NZ_JAIRAU010000001.1"/>
</dbReference>
<feature type="region of interest" description="Disordered" evidence="1">
    <location>
        <begin position="26"/>
        <end position="51"/>
    </location>
</feature>
<evidence type="ECO:0000256" key="2">
    <source>
        <dbReference type="SAM" id="SignalP"/>
    </source>
</evidence>
<reference evidence="3" key="1">
    <citation type="submission" date="2021-08" db="EMBL/GenBank/DDBJ databases">
        <authorList>
            <person name="Stevens D.C."/>
        </authorList>
    </citation>
    <scope>NUCLEOTIDE SEQUENCE</scope>
    <source>
        <strain evidence="3">DSM 53165</strain>
    </source>
</reference>
<proteinExistence type="predicted"/>
<feature type="compositionally biased region" description="Low complexity" evidence="1">
    <location>
        <begin position="351"/>
        <end position="362"/>
    </location>
</feature>
<dbReference type="SUPFAM" id="SSF63411">
    <property type="entry name" value="LuxS/MPP-like metallohydrolase"/>
    <property type="match status" value="1"/>
</dbReference>
<feature type="chain" id="PRO_5045522352" description="Peptidase M16 N-terminal domain-containing protein" evidence="2">
    <location>
        <begin position="29"/>
        <end position="539"/>
    </location>
</feature>
<dbReference type="Gene3D" id="3.30.830.10">
    <property type="entry name" value="Metalloenzyme, LuxS/M16 peptidase-like"/>
    <property type="match status" value="1"/>
</dbReference>